<accession>A0ABP6SW17</accession>
<evidence type="ECO:0000313" key="4">
    <source>
        <dbReference type="Proteomes" id="UP001501676"/>
    </source>
</evidence>
<dbReference type="PANTHER" id="PTHR16222:SF24">
    <property type="entry name" value="ADP-RIBOSYLHYDROLASE ARH3"/>
    <property type="match status" value="1"/>
</dbReference>
<gene>
    <name evidence="3" type="ORF">GCM10020369_26730</name>
</gene>
<dbReference type="InterPro" id="IPR036705">
    <property type="entry name" value="Ribosyl_crysJ1_sf"/>
</dbReference>
<keyword evidence="2" id="KW-0378">Hydrolase</keyword>
<dbReference type="Pfam" id="PF03747">
    <property type="entry name" value="ADP_ribosyl_GH"/>
    <property type="match status" value="1"/>
</dbReference>
<evidence type="ECO:0008006" key="5">
    <source>
        <dbReference type="Google" id="ProtNLM"/>
    </source>
</evidence>
<comment type="similarity">
    <text evidence="1">Belongs to the ADP-ribosylglycohydrolase family.</text>
</comment>
<dbReference type="SUPFAM" id="SSF101478">
    <property type="entry name" value="ADP-ribosylglycohydrolase"/>
    <property type="match status" value="1"/>
</dbReference>
<dbReference type="InterPro" id="IPR005502">
    <property type="entry name" value="Ribosyl_crysJ1"/>
</dbReference>
<name>A0ABP6SW17_9ACTN</name>
<dbReference type="Gene3D" id="1.10.4080.10">
    <property type="entry name" value="ADP-ribosylation/Crystallin J1"/>
    <property type="match status" value="1"/>
</dbReference>
<proteinExistence type="inferred from homology"/>
<reference evidence="4" key="1">
    <citation type="journal article" date="2019" name="Int. J. Syst. Evol. Microbiol.">
        <title>The Global Catalogue of Microorganisms (GCM) 10K type strain sequencing project: providing services to taxonomists for standard genome sequencing and annotation.</title>
        <authorList>
            <consortium name="The Broad Institute Genomics Platform"/>
            <consortium name="The Broad Institute Genome Sequencing Center for Infectious Disease"/>
            <person name="Wu L."/>
            <person name="Ma J."/>
        </authorList>
    </citation>
    <scope>NUCLEOTIDE SEQUENCE [LARGE SCALE GENOMIC DNA]</scope>
    <source>
        <strain evidence="4">JCM 9458</strain>
    </source>
</reference>
<protein>
    <recommendedName>
        <fullName evidence="5">ADP-ribosylglycohydrolase family protein</fullName>
    </recommendedName>
</protein>
<evidence type="ECO:0000256" key="1">
    <source>
        <dbReference type="ARBA" id="ARBA00010702"/>
    </source>
</evidence>
<dbReference type="InterPro" id="IPR050792">
    <property type="entry name" value="ADP-ribosylglycohydrolase"/>
</dbReference>
<dbReference type="Proteomes" id="UP001501676">
    <property type="component" value="Unassembled WGS sequence"/>
</dbReference>
<comment type="caution">
    <text evidence="3">The sequence shown here is derived from an EMBL/GenBank/DDBJ whole genome shotgun (WGS) entry which is preliminary data.</text>
</comment>
<evidence type="ECO:0000256" key="2">
    <source>
        <dbReference type="ARBA" id="ARBA00022801"/>
    </source>
</evidence>
<dbReference type="RefSeq" id="WP_345728378.1">
    <property type="nucleotide sequence ID" value="NZ_BAAAYN010000017.1"/>
</dbReference>
<sequence>MDDRVAGTLVAAACADALGVAYEPSQRGPADGQPQMLGGGYGDYAAGEYSDDTQMAVVIAEVAAEGLDLRTDEALDRIAAGFVVKWFGGGATDVGAQTRSLLGQAAATPFREAGGAALLRAIGAGMHARSGRTAGNGSLMRTAPVALAYPGDPDAIVEAARAVSALTHHDPVAGDACALWCLAIDHAIRTGELDVRVGLDRVDSAEDWDARIATAEAEPPSAFAPASGWVVAAFQAAWSAIVRVRRIEDQAERLRSGIVGAVNGGGDTDTVAAIAGALLGAACGESAVPAEWRTIVHGWPGLDADGLARLALACRRVG</sequence>
<keyword evidence="4" id="KW-1185">Reference proteome</keyword>
<evidence type="ECO:0000313" key="3">
    <source>
        <dbReference type="EMBL" id="GAA3386775.1"/>
    </source>
</evidence>
<dbReference type="PANTHER" id="PTHR16222">
    <property type="entry name" value="ADP-RIBOSYLGLYCOHYDROLASE"/>
    <property type="match status" value="1"/>
</dbReference>
<organism evidence="3 4">
    <name type="scientific">Cryptosporangium minutisporangium</name>
    <dbReference type="NCBI Taxonomy" id="113569"/>
    <lineage>
        <taxon>Bacteria</taxon>
        <taxon>Bacillati</taxon>
        <taxon>Actinomycetota</taxon>
        <taxon>Actinomycetes</taxon>
        <taxon>Cryptosporangiales</taxon>
        <taxon>Cryptosporangiaceae</taxon>
        <taxon>Cryptosporangium</taxon>
    </lineage>
</organism>
<dbReference type="EMBL" id="BAAAYN010000017">
    <property type="protein sequence ID" value="GAA3386775.1"/>
    <property type="molecule type" value="Genomic_DNA"/>
</dbReference>